<sequence length="403" mass="44467">MDITHPQTSMQSLWQLKRREEEDGGDGDGGGKWAGRLLRESAAAISEKDSGRIHHLLWMVNELASPYGDREQKLAAYFLQALFCRATDSGGRCLRTLTAAADRMRSFESTRRVMLRFQELTPWSTFGHVASNGAILEAMDGETRLHVVDLSCTYCTQWPTLLETLASRSDQPPHLRLTVVNPSDGGGVGGVDPVVSEIGRRMEKFARLMGVPFEFHVAAGLHQLRLRDGEAVAVNCMGALRRVVVDQREAFQGLLRDLHPKVVTVVEEEADFSSTRDDFLRCFDECWRFYSLFFEILEESFPPTSQERLLLERECSKGIVGALAGGDGGGGRRETAALWCERLRKGFSPVGFSGDVLDDVGGLLKRYPAGWSISPAAGAAAAAPGLFLAWKGHPVVWASAWRP</sequence>
<dbReference type="AlphaFoldDB" id="A0A7I8KTR5"/>
<organism evidence="4 5">
    <name type="scientific">Spirodela intermedia</name>
    <name type="common">Intermediate duckweed</name>
    <dbReference type="NCBI Taxonomy" id="51605"/>
    <lineage>
        <taxon>Eukaryota</taxon>
        <taxon>Viridiplantae</taxon>
        <taxon>Streptophyta</taxon>
        <taxon>Embryophyta</taxon>
        <taxon>Tracheophyta</taxon>
        <taxon>Spermatophyta</taxon>
        <taxon>Magnoliopsida</taxon>
        <taxon>Liliopsida</taxon>
        <taxon>Araceae</taxon>
        <taxon>Lemnoideae</taxon>
        <taxon>Spirodela</taxon>
    </lineage>
</organism>
<dbReference type="Pfam" id="PF03514">
    <property type="entry name" value="GRAS"/>
    <property type="match status" value="1"/>
</dbReference>
<evidence type="ECO:0000313" key="5">
    <source>
        <dbReference type="Proteomes" id="UP000663760"/>
    </source>
</evidence>
<comment type="similarity">
    <text evidence="3">Belongs to the GRAS family.</text>
</comment>
<name>A0A7I8KTR5_SPIIN</name>
<dbReference type="Proteomes" id="UP000663760">
    <property type="component" value="Chromosome 8"/>
</dbReference>
<keyword evidence="2" id="KW-0804">Transcription</keyword>
<dbReference type="EMBL" id="LR746271">
    <property type="protein sequence ID" value="CAA7400384.1"/>
    <property type="molecule type" value="Genomic_DNA"/>
</dbReference>
<feature type="short sequence motif" description="VHIID" evidence="3">
    <location>
        <begin position="145"/>
        <end position="149"/>
    </location>
</feature>
<dbReference type="PROSITE" id="PS50985">
    <property type="entry name" value="GRAS"/>
    <property type="match status" value="1"/>
</dbReference>
<gene>
    <name evidence="4" type="ORF">SI8410_08011062</name>
</gene>
<accession>A0A7I8KTR5</accession>
<dbReference type="OrthoDB" id="1913536at2759"/>
<reference evidence="4" key="1">
    <citation type="submission" date="2020-02" db="EMBL/GenBank/DDBJ databases">
        <authorList>
            <person name="Scholz U."/>
            <person name="Mascher M."/>
            <person name="Fiebig A."/>
        </authorList>
    </citation>
    <scope>NUCLEOTIDE SEQUENCE</scope>
</reference>
<keyword evidence="1" id="KW-0805">Transcription regulation</keyword>
<dbReference type="InterPro" id="IPR005202">
    <property type="entry name" value="TF_GRAS"/>
</dbReference>
<dbReference type="PANTHER" id="PTHR31636">
    <property type="entry name" value="OSJNBA0084A10.13 PROTEIN-RELATED"/>
    <property type="match status" value="1"/>
</dbReference>
<evidence type="ECO:0000256" key="3">
    <source>
        <dbReference type="PROSITE-ProRule" id="PRU01191"/>
    </source>
</evidence>
<keyword evidence="5" id="KW-1185">Reference proteome</keyword>
<protein>
    <submittedName>
        <fullName evidence="4">Uncharacterized protein</fullName>
    </submittedName>
</protein>
<evidence type="ECO:0000256" key="2">
    <source>
        <dbReference type="ARBA" id="ARBA00023163"/>
    </source>
</evidence>
<proteinExistence type="inferred from homology"/>
<evidence type="ECO:0000313" key="4">
    <source>
        <dbReference type="EMBL" id="CAA7400384.1"/>
    </source>
</evidence>
<evidence type="ECO:0000256" key="1">
    <source>
        <dbReference type="ARBA" id="ARBA00023015"/>
    </source>
</evidence>
<comment type="caution">
    <text evidence="3">Lacks conserved residue(s) required for the propagation of feature annotation.</text>
</comment>
<feature type="region of interest" description="SAW" evidence="3">
    <location>
        <begin position="325"/>
        <end position="402"/>
    </location>
</feature>
<feature type="region of interest" description="VHIID" evidence="3">
    <location>
        <begin position="114"/>
        <end position="179"/>
    </location>
</feature>